<dbReference type="PANTHER" id="PTHR37487">
    <property type="entry name" value="CHROMOSOME 1, WHOLE GENOME SHOTGUN SEQUENCE"/>
    <property type="match status" value="1"/>
</dbReference>
<reference evidence="2 3" key="1">
    <citation type="journal article" date="2020" name="ISME J.">
        <title>Uncovering the hidden diversity of litter-decomposition mechanisms in mushroom-forming fungi.</title>
        <authorList>
            <person name="Floudas D."/>
            <person name="Bentzer J."/>
            <person name="Ahren D."/>
            <person name="Johansson T."/>
            <person name="Persson P."/>
            <person name="Tunlid A."/>
        </authorList>
    </citation>
    <scope>NUCLEOTIDE SEQUENCE [LARGE SCALE GENOMIC DNA]</scope>
    <source>
        <strain evidence="2 3">CBS 146.42</strain>
    </source>
</reference>
<feature type="region of interest" description="Disordered" evidence="1">
    <location>
        <begin position="108"/>
        <end position="168"/>
    </location>
</feature>
<keyword evidence="3" id="KW-1185">Reference proteome</keyword>
<sequence length="202" mass="19600">MKYTSAVVAALASAQSVAGLMINTPPSLVGCEPVKLDWSADAGTPPYYLSVVPGGQPSAAALKTFPTMQDTSITWLVDIQAGVSVTIALKDNTGATAYTSNLMIQSGPDRSCESTNATPSGVTAASGGAPAATGSMSGAAPSGTPPVSQSGSASASGSARPTGSQAAVASSRPSNAAVAGLSVQSVTGGFASFLAIVGALVF</sequence>
<dbReference type="AlphaFoldDB" id="A0A8H5G6G1"/>
<dbReference type="EMBL" id="JAACJO010000004">
    <property type="protein sequence ID" value="KAF5359284.1"/>
    <property type="molecule type" value="Genomic_DNA"/>
</dbReference>
<proteinExistence type="predicted"/>
<evidence type="ECO:0000256" key="1">
    <source>
        <dbReference type="SAM" id="MobiDB-lite"/>
    </source>
</evidence>
<evidence type="ECO:0000313" key="2">
    <source>
        <dbReference type="EMBL" id="KAF5359284.1"/>
    </source>
</evidence>
<evidence type="ECO:0000313" key="3">
    <source>
        <dbReference type="Proteomes" id="UP000559027"/>
    </source>
</evidence>
<feature type="compositionally biased region" description="Low complexity" evidence="1">
    <location>
        <begin position="117"/>
        <end position="164"/>
    </location>
</feature>
<organism evidence="2 3">
    <name type="scientific">Leucocoprinus leucothites</name>
    <dbReference type="NCBI Taxonomy" id="201217"/>
    <lineage>
        <taxon>Eukaryota</taxon>
        <taxon>Fungi</taxon>
        <taxon>Dikarya</taxon>
        <taxon>Basidiomycota</taxon>
        <taxon>Agaricomycotina</taxon>
        <taxon>Agaricomycetes</taxon>
        <taxon>Agaricomycetidae</taxon>
        <taxon>Agaricales</taxon>
        <taxon>Agaricineae</taxon>
        <taxon>Agaricaceae</taxon>
        <taxon>Leucocoprinus</taxon>
    </lineage>
</organism>
<comment type="caution">
    <text evidence="2">The sequence shown here is derived from an EMBL/GenBank/DDBJ whole genome shotgun (WGS) entry which is preliminary data.</text>
</comment>
<protein>
    <submittedName>
        <fullName evidence="2">Uncharacterized protein</fullName>
    </submittedName>
</protein>
<dbReference type="OrthoDB" id="3362246at2759"/>
<dbReference type="Proteomes" id="UP000559027">
    <property type="component" value="Unassembled WGS sequence"/>
</dbReference>
<dbReference type="PANTHER" id="PTHR37487:SF2">
    <property type="entry name" value="EXPRESSED PROTEIN"/>
    <property type="match status" value="1"/>
</dbReference>
<dbReference type="PROSITE" id="PS51257">
    <property type="entry name" value="PROKAR_LIPOPROTEIN"/>
    <property type="match status" value="1"/>
</dbReference>
<gene>
    <name evidence="2" type="ORF">D9756_003378</name>
</gene>
<name>A0A8H5G6G1_9AGAR</name>
<accession>A0A8H5G6G1</accession>